<accession>A0A1Q3A5Q7</accession>
<dbReference type="OrthoDB" id="4060030at2759"/>
<feature type="signal peptide" evidence="1">
    <location>
        <begin position="1"/>
        <end position="22"/>
    </location>
</feature>
<evidence type="ECO:0000313" key="2">
    <source>
        <dbReference type="EMBL" id="GAV51064.1"/>
    </source>
</evidence>
<evidence type="ECO:0000256" key="1">
    <source>
        <dbReference type="SAM" id="SignalP"/>
    </source>
</evidence>
<reference evidence="2 3" key="1">
    <citation type="submission" date="2016-08" db="EMBL/GenBank/DDBJ databases">
        <title>Draft genome sequence of allopolyploid Zygosaccharomyces rouxii.</title>
        <authorList>
            <person name="Watanabe J."/>
            <person name="Uehara K."/>
            <person name="Mogi Y."/>
            <person name="Tsukioka Y."/>
        </authorList>
    </citation>
    <scope>NUCLEOTIDE SEQUENCE [LARGE SCALE GENOMIC DNA]</scope>
    <source>
        <strain evidence="2 3">NBRC 110957</strain>
    </source>
</reference>
<proteinExistence type="predicted"/>
<name>A0A1Q3A5Q7_ZYGRO</name>
<gene>
    <name evidence="2" type="ORF">ZYGR_0AD02470</name>
</gene>
<dbReference type="eggNOG" id="ENOG502RXY0">
    <property type="taxonomic scope" value="Eukaryota"/>
</dbReference>
<dbReference type="EMBL" id="BDGX01000030">
    <property type="protein sequence ID" value="GAV51064.1"/>
    <property type="molecule type" value="Genomic_DNA"/>
</dbReference>
<dbReference type="Proteomes" id="UP000187013">
    <property type="component" value="Unassembled WGS sequence"/>
</dbReference>
<comment type="caution">
    <text evidence="2">The sequence shown here is derived from an EMBL/GenBank/DDBJ whole genome shotgun (WGS) entry which is preliminary data.</text>
</comment>
<dbReference type="AlphaFoldDB" id="A0A1Q3A5Q7"/>
<feature type="chain" id="PRO_5012501576" evidence="1">
    <location>
        <begin position="23"/>
        <end position="297"/>
    </location>
</feature>
<evidence type="ECO:0000313" key="3">
    <source>
        <dbReference type="Proteomes" id="UP000187013"/>
    </source>
</evidence>
<keyword evidence="1" id="KW-0732">Signal</keyword>
<organism evidence="2 3">
    <name type="scientific">Zygosaccharomyces rouxii</name>
    <dbReference type="NCBI Taxonomy" id="4956"/>
    <lineage>
        <taxon>Eukaryota</taxon>
        <taxon>Fungi</taxon>
        <taxon>Dikarya</taxon>
        <taxon>Ascomycota</taxon>
        <taxon>Saccharomycotina</taxon>
        <taxon>Saccharomycetes</taxon>
        <taxon>Saccharomycetales</taxon>
        <taxon>Saccharomycetaceae</taxon>
        <taxon>Zygosaccharomyces</taxon>
    </lineage>
</organism>
<sequence>MRFFLQCLFYYCVTAAVTLVNAKDDSFFTNVGLRDSVSGYAYCRDPSHWFQIDAELFLSEGQDRDVFLSIPREFTGLPTEPFELMHKSQVIGKVMISDDHLVQISFPIPPKENITGNLRFMAKLDPDAVESIEAPRIINYNFYSSQGEHFKEPIRFEPRSLGAVHVDGGMFLHNNTAWFVVDIPVEQLNEPVYVSSDPGAGSPVNQHQIIQGTARCELVTSVDSFHRPRITEPIEPLEDYTSESSVLMKFDHNLDGYYVRILYYTRPRILEFDRPIRAQTAFYKRTVKGLTKYAIYS</sequence>
<protein>
    <submittedName>
        <fullName evidence="2">Uncharacterized protein</fullName>
    </submittedName>
</protein>